<comment type="subcellular location">
    <subcellularLocation>
        <location evidence="1">Cytoplasm</location>
    </subcellularLocation>
</comment>
<evidence type="ECO:0000313" key="14">
    <source>
        <dbReference type="Proteomes" id="UP001200537"/>
    </source>
</evidence>
<dbReference type="EC" id="2.7.7.87" evidence="3"/>
<dbReference type="GO" id="GO:0008033">
    <property type="term" value="P:tRNA processing"/>
    <property type="evidence" value="ECO:0007669"/>
    <property type="project" value="UniProtKB-KW"/>
</dbReference>
<dbReference type="AlphaFoldDB" id="A0AAJ1EXL5"/>
<evidence type="ECO:0000256" key="8">
    <source>
        <dbReference type="ARBA" id="ARBA00022741"/>
    </source>
</evidence>
<keyword evidence="8" id="KW-0547">Nucleotide-binding</keyword>
<dbReference type="GO" id="GO:0006450">
    <property type="term" value="P:regulation of translational fidelity"/>
    <property type="evidence" value="ECO:0007669"/>
    <property type="project" value="TreeGrafter"/>
</dbReference>
<dbReference type="GO" id="GO:0061710">
    <property type="term" value="F:L-threonylcarbamoyladenylate synthase"/>
    <property type="evidence" value="ECO:0007669"/>
    <property type="project" value="UniProtKB-EC"/>
</dbReference>
<dbReference type="GO" id="GO:0005524">
    <property type="term" value="F:ATP binding"/>
    <property type="evidence" value="ECO:0007669"/>
    <property type="project" value="UniProtKB-KW"/>
</dbReference>
<dbReference type="Gene3D" id="3.90.870.10">
    <property type="entry name" value="DHBP synthase"/>
    <property type="match status" value="1"/>
</dbReference>
<keyword evidence="4" id="KW-0963">Cytoplasm</keyword>
<comment type="similarity">
    <text evidence="2">Belongs to the SUA5 family.</text>
</comment>
<evidence type="ECO:0000256" key="5">
    <source>
        <dbReference type="ARBA" id="ARBA00022679"/>
    </source>
</evidence>
<keyword evidence="9" id="KW-0067">ATP-binding</keyword>
<dbReference type="GO" id="GO:0000049">
    <property type="term" value="F:tRNA binding"/>
    <property type="evidence" value="ECO:0007669"/>
    <property type="project" value="TreeGrafter"/>
</dbReference>
<evidence type="ECO:0000256" key="4">
    <source>
        <dbReference type="ARBA" id="ARBA00022490"/>
    </source>
</evidence>
<dbReference type="Proteomes" id="UP001200537">
    <property type="component" value="Unassembled WGS sequence"/>
</dbReference>
<sequence>MRTPLSKQDITSLKSLIAAGKLLVVPTDTVYGIAADPFVASAVDRLLTAKGRGRDFPSPVLVSSISQAAALVPAIPPLARVFMERFWPGALTVVLPARKDLPLDLGVTGGTVALRQPDQSDLLQLLQENGPLAVTSANLHGLPPAQTVRQAQDYFSDKVAEYIDAGPSQIGEPSTIVKVEEAEYSVLRSGAISPRQLQMVAGKAAKQ</sequence>
<protein>
    <recommendedName>
        <fullName evidence="10">L-threonylcarbamoyladenylate synthase</fullName>
        <ecNumber evidence="3">2.7.7.87</ecNumber>
    </recommendedName>
    <alternativeName>
        <fullName evidence="10">L-threonylcarbamoyladenylate synthase</fullName>
    </alternativeName>
</protein>
<evidence type="ECO:0000256" key="11">
    <source>
        <dbReference type="ARBA" id="ARBA00048366"/>
    </source>
</evidence>
<dbReference type="PROSITE" id="PS51163">
    <property type="entry name" value="YRDC"/>
    <property type="match status" value="1"/>
</dbReference>
<dbReference type="InterPro" id="IPR006070">
    <property type="entry name" value="Sua5-like_dom"/>
</dbReference>
<dbReference type="PANTHER" id="PTHR17490:SF16">
    <property type="entry name" value="THREONYLCARBAMOYL-AMP SYNTHASE"/>
    <property type="match status" value="1"/>
</dbReference>
<keyword evidence="5" id="KW-0808">Transferase</keyword>
<dbReference type="SUPFAM" id="SSF55821">
    <property type="entry name" value="YrdC/RibB"/>
    <property type="match status" value="1"/>
</dbReference>
<feature type="domain" description="YrdC-like" evidence="12">
    <location>
        <begin position="7"/>
        <end position="192"/>
    </location>
</feature>
<evidence type="ECO:0000256" key="6">
    <source>
        <dbReference type="ARBA" id="ARBA00022694"/>
    </source>
</evidence>
<evidence type="ECO:0000256" key="10">
    <source>
        <dbReference type="ARBA" id="ARBA00029774"/>
    </source>
</evidence>
<dbReference type="EMBL" id="JAKNHJ010000003">
    <property type="protein sequence ID" value="MCG4617346.1"/>
    <property type="molecule type" value="Genomic_DNA"/>
</dbReference>
<organism evidence="13 14">
    <name type="scientific">Varibaculum cambriense</name>
    <dbReference type="NCBI Taxonomy" id="184870"/>
    <lineage>
        <taxon>Bacteria</taxon>
        <taxon>Bacillati</taxon>
        <taxon>Actinomycetota</taxon>
        <taxon>Actinomycetes</taxon>
        <taxon>Actinomycetales</taxon>
        <taxon>Actinomycetaceae</taxon>
        <taxon>Varibaculum</taxon>
    </lineage>
</organism>
<dbReference type="PANTHER" id="PTHR17490">
    <property type="entry name" value="SUA5"/>
    <property type="match status" value="1"/>
</dbReference>
<reference evidence="13" key="1">
    <citation type="submission" date="2022-01" db="EMBL/GenBank/DDBJ databases">
        <title>Collection of gut derived symbiotic bacterial strains cultured from healthy donors.</title>
        <authorList>
            <person name="Lin H."/>
            <person name="Kohout C."/>
            <person name="Waligurski E."/>
            <person name="Pamer E.G."/>
        </authorList>
    </citation>
    <scope>NUCLEOTIDE SEQUENCE</scope>
    <source>
        <strain evidence="13">DFI.7.46</strain>
    </source>
</reference>
<comment type="catalytic activity">
    <reaction evidence="11">
        <text>L-threonine + hydrogencarbonate + ATP = L-threonylcarbamoyladenylate + diphosphate + H2O</text>
        <dbReference type="Rhea" id="RHEA:36407"/>
        <dbReference type="ChEBI" id="CHEBI:15377"/>
        <dbReference type="ChEBI" id="CHEBI:17544"/>
        <dbReference type="ChEBI" id="CHEBI:30616"/>
        <dbReference type="ChEBI" id="CHEBI:33019"/>
        <dbReference type="ChEBI" id="CHEBI:57926"/>
        <dbReference type="ChEBI" id="CHEBI:73682"/>
        <dbReference type="EC" id="2.7.7.87"/>
    </reaction>
</comment>
<comment type="caution">
    <text evidence="13">The sequence shown here is derived from an EMBL/GenBank/DDBJ whole genome shotgun (WGS) entry which is preliminary data.</text>
</comment>
<evidence type="ECO:0000259" key="12">
    <source>
        <dbReference type="PROSITE" id="PS51163"/>
    </source>
</evidence>
<proteinExistence type="inferred from homology"/>
<dbReference type="RefSeq" id="WP_238127601.1">
    <property type="nucleotide sequence ID" value="NZ_JAKNHJ010000003.1"/>
</dbReference>
<dbReference type="GO" id="GO:0003725">
    <property type="term" value="F:double-stranded RNA binding"/>
    <property type="evidence" value="ECO:0007669"/>
    <property type="project" value="InterPro"/>
</dbReference>
<gene>
    <name evidence="13" type="ORF">L0M99_02375</name>
</gene>
<evidence type="ECO:0000313" key="13">
    <source>
        <dbReference type="EMBL" id="MCG4617346.1"/>
    </source>
</evidence>
<keyword evidence="6" id="KW-0819">tRNA processing</keyword>
<evidence type="ECO:0000256" key="1">
    <source>
        <dbReference type="ARBA" id="ARBA00004496"/>
    </source>
</evidence>
<dbReference type="GO" id="GO:0005737">
    <property type="term" value="C:cytoplasm"/>
    <property type="evidence" value="ECO:0007669"/>
    <property type="project" value="UniProtKB-SubCell"/>
</dbReference>
<dbReference type="InterPro" id="IPR050156">
    <property type="entry name" value="TC-AMP_synthase_SUA5"/>
</dbReference>
<dbReference type="NCBIfam" id="TIGR00057">
    <property type="entry name" value="L-threonylcarbamoyladenylate synthase"/>
    <property type="match status" value="1"/>
</dbReference>
<accession>A0AAJ1EXL5</accession>
<keyword evidence="7" id="KW-0548">Nucleotidyltransferase</keyword>
<evidence type="ECO:0000256" key="7">
    <source>
        <dbReference type="ARBA" id="ARBA00022695"/>
    </source>
</evidence>
<evidence type="ECO:0000256" key="9">
    <source>
        <dbReference type="ARBA" id="ARBA00022840"/>
    </source>
</evidence>
<dbReference type="InterPro" id="IPR017945">
    <property type="entry name" value="DHBP_synth_RibB-like_a/b_dom"/>
</dbReference>
<evidence type="ECO:0000256" key="3">
    <source>
        <dbReference type="ARBA" id="ARBA00012584"/>
    </source>
</evidence>
<dbReference type="Pfam" id="PF01300">
    <property type="entry name" value="Sua5_yciO_yrdC"/>
    <property type="match status" value="1"/>
</dbReference>
<evidence type="ECO:0000256" key="2">
    <source>
        <dbReference type="ARBA" id="ARBA00007663"/>
    </source>
</evidence>
<name>A0AAJ1EXL5_9ACTO</name>